<dbReference type="EMBL" id="JBHSQB010000005">
    <property type="protein sequence ID" value="MFC6096127.1"/>
    <property type="molecule type" value="Genomic_DNA"/>
</dbReference>
<evidence type="ECO:0000313" key="2">
    <source>
        <dbReference type="EMBL" id="MFC6096127.1"/>
    </source>
</evidence>
<dbReference type="Proteomes" id="UP001596287">
    <property type="component" value="Unassembled WGS sequence"/>
</dbReference>
<gene>
    <name evidence="2" type="ORF">ACFPVY_05670</name>
</gene>
<reference evidence="3" key="1">
    <citation type="journal article" date="2019" name="Int. J. Syst. Evol. Microbiol.">
        <title>The Global Catalogue of Microorganisms (GCM) 10K type strain sequencing project: providing services to taxonomists for standard genome sequencing and annotation.</title>
        <authorList>
            <consortium name="The Broad Institute Genomics Platform"/>
            <consortium name="The Broad Institute Genome Sequencing Center for Infectious Disease"/>
            <person name="Wu L."/>
            <person name="Ma J."/>
        </authorList>
    </citation>
    <scope>NUCLEOTIDE SEQUENCE [LARGE SCALE GENOMIC DNA]</scope>
    <source>
        <strain evidence="3">CCUG 49679</strain>
    </source>
</reference>
<dbReference type="InterPro" id="IPR045497">
    <property type="entry name" value="DUF6438"/>
</dbReference>
<protein>
    <submittedName>
        <fullName evidence="2">DUF6438 domain-containing protein</fullName>
    </submittedName>
</protein>
<evidence type="ECO:0000313" key="3">
    <source>
        <dbReference type="Proteomes" id="UP001596287"/>
    </source>
</evidence>
<proteinExistence type="predicted"/>
<organism evidence="2 3">
    <name type="scientific">Flavobacterium qiangtangense</name>
    <dbReference type="NCBI Taxonomy" id="1442595"/>
    <lineage>
        <taxon>Bacteria</taxon>
        <taxon>Pseudomonadati</taxon>
        <taxon>Bacteroidota</taxon>
        <taxon>Flavobacteriia</taxon>
        <taxon>Flavobacteriales</taxon>
        <taxon>Flavobacteriaceae</taxon>
        <taxon>Flavobacterium</taxon>
    </lineage>
</organism>
<name>A0ABW1PMV3_9FLAO</name>
<keyword evidence="3" id="KW-1185">Reference proteome</keyword>
<dbReference type="Pfam" id="PF20033">
    <property type="entry name" value="DUF6438"/>
    <property type="match status" value="1"/>
</dbReference>
<accession>A0ABW1PMV3</accession>
<evidence type="ECO:0000259" key="1">
    <source>
        <dbReference type="Pfam" id="PF20033"/>
    </source>
</evidence>
<dbReference type="PROSITE" id="PS51257">
    <property type="entry name" value="PROKAR_LIPOPROTEIN"/>
    <property type="match status" value="1"/>
</dbReference>
<dbReference type="RefSeq" id="WP_379790999.1">
    <property type="nucleotide sequence ID" value="NZ_JBHSQB010000005.1"/>
</dbReference>
<sequence>MKNLLIPLLVVFTLISCNQNLKLENNNPLNDSLIGDWEPLPFTPNDSSEFIIVPPVGISYGYSFSKDSIDFFTGLFDFKRDTSPRGKTVKYLGNFKHYKLDKNKLFIKNSENGKWQEFWTIKEIKNDTLFIVEEDGNSNKLKRIKHKDSFGDFDKIIYSSTGCYGTCPILNVSLDRDGNVLFYGEAYVKSIGFYKGKVEQKYTAFIFKKFEKANVKSLKSHYSEAITDSQTITTTFLKEGKIIESIFDHARQAPKELLWAYVPIANIFDSHKLLKVTEKEELPKVKLLDFSLGEKKLQLLESEGFYLWTELWKSAKTETKFKETYNLSFENYRQKNEANQTIKITSDGRYFKFKSIEKTTTYDLGYNFIEKNFKKSDIKKVEEYKLPNS</sequence>
<comment type="caution">
    <text evidence="2">The sequence shown here is derived from an EMBL/GenBank/DDBJ whole genome shotgun (WGS) entry which is preliminary data.</text>
</comment>
<feature type="domain" description="DUF6438" evidence="1">
    <location>
        <begin position="154"/>
        <end position="267"/>
    </location>
</feature>